<dbReference type="FunFam" id="3.90.550.10:FF:000237">
    <property type="entry name" value="WGS project CABT00000000 data, contig 2.1"/>
    <property type="match status" value="1"/>
</dbReference>
<dbReference type="STRING" id="236234.A0A1J9RDM2"/>
<dbReference type="GO" id="GO:0000139">
    <property type="term" value="C:Golgi membrane"/>
    <property type="evidence" value="ECO:0007669"/>
    <property type="project" value="TreeGrafter"/>
</dbReference>
<evidence type="ECO:0000313" key="5">
    <source>
        <dbReference type="Proteomes" id="UP000183809"/>
    </source>
</evidence>
<dbReference type="GO" id="GO:0016757">
    <property type="term" value="F:glycosyltransferase activity"/>
    <property type="evidence" value="ECO:0007669"/>
    <property type="project" value="UniProtKB-KW"/>
</dbReference>
<accession>A0A1J9RDM2</accession>
<reference evidence="4 5" key="1">
    <citation type="submission" date="2016-10" db="EMBL/GenBank/DDBJ databases">
        <title>Proteomics and genomics reveal pathogen-plant mechanisms compatible with a hemibiotrophic lifestyle of Diplodia corticola.</title>
        <authorList>
            <person name="Fernandes I."/>
            <person name="De Jonge R."/>
            <person name="Van De Peer Y."/>
            <person name="Devreese B."/>
            <person name="Alves A."/>
            <person name="Esteves A.C."/>
        </authorList>
    </citation>
    <scope>NUCLEOTIDE SEQUENCE [LARGE SCALE GENOMIC DNA]</scope>
    <source>
        <strain evidence="4 5">CBS 112549</strain>
    </source>
</reference>
<dbReference type="Gene3D" id="3.90.550.10">
    <property type="entry name" value="Spore Coat Polysaccharide Biosynthesis Protein SpsA, Chain A"/>
    <property type="match status" value="1"/>
</dbReference>
<name>A0A1J9RDM2_9PEZI</name>
<dbReference type="SUPFAM" id="SSF53448">
    <property type="entry name" value="Nucleotide-diphospho-sugar transferases"/>
    <property type="match status" value="1"/>
</dbReference>
<dbReference type="Proteomes" id="UP000183809">
    <property type="component" value="Unassembled WGS sequence"/>
</dbReference>
<dbReference type="InterPro" id="IPR008630">
    <property type="entry name" value="Glyco_trans_34"/>
</dbReference>
<dbReference type="InterPro" id="IPR029044">
    <property type="entry name" value="Nucleotide-diphossugar_trans"/>
</dbReference>
<dbReference type="GO" id="GO:0006487">
    <property type="term" value="P:protein N-linked glycosylation"/>
    <property type="evidence" value="ECO:0007669"/>
    <property type="project" value="TreeGrafter"/>
</dbReference>
<protein>
    <submittedName>
        <fullName evidence="4">Galactosyl transferase gma12 mnn10 family protein</fullName>
    </submittedName>
</protein>
<dbReference type="AlphaFoldDB" id="A0A1J9RDM2"/>
<proteinExistence type="inferred from homology"/>
<comment type="caution">
    <text evidence="4">The sequence shown here is derived from an EMBL/GenBank/DDBJ whole genome shotgun (WGS) entry which is preliminary data.</text>
</comment>
<keyword evidence="3 4" id="KW-0808">Transferase</keyword>
<evidence type="ECO:0000256" key="3">
    <source>
        <dbReference type="ARBA" id="ARBA00022679"/>
    </source>
</evidence>
<keyword evidence="5" id="KW-1185">Reference proteome</keyword>
<keyword evidence="2" id="KW-0328">Glycosyltransferase</keyword>
<gene>
    <name evidence="4" type="ORF">BKCO1_5700047</name>
</gene>
<organism evidence="4 5">
    <name type="scientific">Diplodia corticola</name>
    <dbReference type="NCBI Taxonomy" id="236234"/>
    <lineage>
        <taxon>Eukaryota</taxon>
        <taxon>Fungi</taxon>
        <taxon>Dikarya</taxon>
        <taxon>Ascomycota</taxon>
        <taxon>Pezizomycotina</taxon>
        <taxon>Dothideomycetes</taxon>
        <taxon>Dothideomycetes incertae sedis</taxon>
        <taxon>Botryosphaeriales</taxon>
        <taxon>Botryosphaeriaceae</taxon>
        <taxon>Diplodia</taxon>
    </lineage>
</organism>
<evidence type="ECO:0000256" key="1">
    <source>
        <dbReference type="ARBA" id="ARBA00005664"/>
    </source>
</evidence>
<evidence type="ECO:0000256" key="2">
    <source>
        <dbReference type="ARBA" id="ARBA00022676"/>
    </source>
</evidence>
<dbReference type="RefSeq" id="XP_020126911.1">
    <property type="nucleotide sequence ID" value="XM_020277487.1"/>
</dbReference>
<evidence type="ECO:0000313" key="4">
    <source>
        <dbReference type="EMBL" id="OJD30651.1"/>
    </source>
</evidence>
<sequence length="292" mass="34209">MGLSLYRNRHTLVQYLPQPPPVEEPLPHEAQLCQATAPNNSVASPSNMRIGKCTAHYGKIRPTYERARRTHDLHNKIHGIRPLVLREELVEGLWNKPAFILSVLLDELQKPAESRLQWLLWVDIDTIVLNPCVPMQAFLPPDDLKNVHMVVTKDWNGLNNGVFFVRVDAWAVELFSNILAFRYYRPDVYLRFTEQSAMSLLLEEEKFRDGAVYVPQRWFNSYPGNANDKLEKFQTRRGDFLVHLAGWGEKSMIMREWLAIAERHAPDWMLEFWRTAYPDEVEEFWTNYADKD</sequence>
<dbReference type="EMBL" id="MNUE01000057">
    <property type="protein sequence ID" value="OJD30651.1"/>
    <property type="molecule type" value="Genomic_DNA"/>
</dbReference>
<comment type="similarity">
    <text evidence="1">Belongs to the glycosyltransferase 34 family.</text>
</comment>
<dbReference type="Pfam" id="PF05637">
    <property type="entry name" value="Glyco_transf_34"/>
    <property type="match status" value="1"/>
</dbReference>
<dbReference type="OrthoDB" id="407658at2759"/>
<dbReference type="GeneID" id="31017748"/>
<dbReference type="PANTHER" id="PTHR31306">
    <property type="entry name" value="ALPHA-1,6-MANNOSYLTRANSFERASE MNN11-RELATED"/>
    <property type="match status" value="1"/>
</dbReference>
<dbReference type="PANTHER" id="PTHR31306:SF8">
    <property type="entry name" value="GLYCOSYLTRANSFERASE FAMILY 34 PROTEIN"/>
    <property type="match status" value="1"/>
</dbReference>